<evidence type="ECO:0000313" key="3">
    <source>
        <dbReference type="Proteomes" id="UP000534783"/>
    </source>
</evidence>
<keyword evidence="3" id="KW-1185">Reference proteome</keyword>
<dbReference type="Gene3D" id="3.40.50.620">
    <property type="entry name" value="HUPs"/>
    <property type="match status" value="1"/>
</dbReference>
<dbReference type="GO" id="GO:0003824">
    <property type="term" value="F:catalytic activity"/>
    <property type="evidence" value="ECO:0007669"/>
    <property type="project" value="InterPro"/>
</dbReference>
<gene>
    <name evidence="2" type="ORF">MNODULE_03695</name>
</gene>
<evidence type="ECO:0000313" key="2">
    <source>
        <dbReference type="EMBL" id="NKE69850.1"/>
    </source>
</evidence>
<dbReference type="Pfam" id="PF01507">
    <property type="entry name" value="PAPS_reduct"/>
    <property type="match status" value="1"/>
</dbReference>
<dbReference type="EMBL" id="VTOW01000001">
    <property type="protein sequence ID" value="NKE69850.1"/>
    <property type="molecule type" value="Genomic_DNA"/>
</dbReference>
<dbReference type="InterPro" id="IPR002500">
    <property type="entry name" value="PAPS_reduct_dom"/>
</dbReference>
<protein>
    <submittedName>
        <fullName evidence="2">Phosphoadenosine phosphosulfate reductase family protein</fullName>
    </submittedName>
</protein>
<sequence length="279" mass="32333">MKHIVGFSGGIDSQATARWVLNRYPAEDVILLFSNAGGWEDPITPAFVAEYSMTVHPVITVESKVSDMWETPGWAEKRGYDGNAKLTYKLMCEIKGRAPSRKAQFCTEKLKLIPQKRWVEENLPDGDYERYTGVRRDESEKRKNTPLREWDTYFDCYVNHPICHWPKNMCFEFVKRHDGIFNPLYQMGFSRVGCAPCVNSGKDDILLWLQRRPEMIEKIRDFEKELGFTYFAPIVPGMKINFIDDVILWAQTSRGGRQTDLLRVLNDHPACESKYGLCE</sequence>
<dbReference type="InterPro" id="IPR050128">
    <property type="entry name" value="Sulfate_adenylyltrnsfr_sub2"/>
</dbReference>
<dbReference type="AlphaFoldDB" id="A0A7X6I9Y7"/>
<reference evidence="2 3" key="1">
    <citation type="journal article" date="2020" name="Nature">
        <title>Bacterial chemolithoautotrophy via manganese oxidation.</title>
        <authorList>
            <person name="Yu H."/>
            <person name="Leadbetter J.R."/>
        </authorList>
    </citation>
    <scope>NUCLEOTIDE SEQUENCE [LARGE SCALE GENOMIC DNA]</scope>
    <source>
        <strain evidence="2 3">Mn-1</strain>
    </source>
</reference>
<proteinExistence type="predicted"/>
<dbReference type="PANTHER" id="PTHR43196">
    <property type="entry name" value="SULFATE ADENYLYLTRANSFERASE SUBUNIT 2"/>
    <property type="match status" value="1"/>
</dbReference>
<dbReference type="InterPro" id="IPR014729">
    <property type="entry name" value="Rossmann-like_a/b/a_fold"/>
</dbReference>
<comment type="caution">
    <text evidence="2">The sequence shown here is derived from an EMBL/GenBank/DDBJ whole genome shotgun (WGS) entry which is preliminary data.</text>
</comment>
<dbReference type="PANTHER" id="PTHR43196:SF2">
    <property type="entry name" value="PHOSPHOADENOSINE PHOSPHOSULFATE REDUCTASE"/>
    <property type="match status" value="1"/>
</dbReference>
<organism evidence="2 3">
    <name type="scientific">Candidatus Manganitrophus noduliformans</name>
    <dbReference type="NCBI Taxonomy" id="2606439"/>
    <lineage>
        <taxon>Bacteria</taxon>
        <taxon>Pseudomonadati</taxon>
        <taxon>Nitrospirota</taxon>
        <taxon>Nitrospiria</taxon>
        <taxon>Candidatus Troglogloeales</taxon>
        <taxon>Candidatus Manganitrophaceae</taxon>
        <taxon>Candidatus Manganitrophus</taxon>
    </lineage>
</organism>
<feature type="domain" description="Phosphoadenosine phosphosulphate reductase" evidence="1">
    <location>
        <begin position="4"/>
        <end position="198"/>
    </location>
</feature>
<name>A0A7X6I9Y7_9BACT</name>
<dbReference type="RefSeq" id="WP_168058132.1">
    <property type="nucleotide sequence ID" value="NZ_VTOW01000001.1"/>
</dbReference>
<accession>A0A7X6I9Y7</accession>
<dbReference type="SUPFAM" id="SSF52402">
    <property type="entry name" value="Adenine nucleotide alpha hydrolases-like"/>
    <property type="match status" value="1"/>
</dbReference>
<dbReference type="Proteomes" id="UP000534783">
    <property type="component" value="Unassembled WGS sequence"/>
</dbReference>
<evidence type="ECO:0000259" key="1">
    <source>
        <dbReference type="Pfam" id="PF01507"/>
    </source>
</evidence>